<keyword evidence="10" id="KW-1185">Reference proteome</keyword>
<sequence>MTIRLVLTFFYNISLLFLSAVSPQIVPADHPNVLFIAIDDLNSCLGRMDGEFPIDTPNLDELADRGVLFTNAHCAAPACNPSRASVMTGVAPAKSGVYLNSQDWRENSILIARTTLPQIFRDNGYKTLGGGKLYHASTLSENACTGLIDARPWDEYFPSKTRQLVKEVVPDQIPTNGSKQFYRGYFDWAALDIEPEEMGDAKMVDWAEQQLSKEHDAPLFLAVGFYRPHIPWYTPRKYFDMHPLEEIVLPEVVEDDLDDVPVAGLAMRKQGWHQWLTNNGKWKEAVQGYAASVSFADDMVGRIIAALDDGPNADNTIIVLWSDHGYHLGQKEHWEKFALWEQTTRVPLIVAVPGDFQVGEICDQHVSLLDIYPTLNELCATDKVEGLDGVCLVSLLKDPKQKTKRSVVCTHGMNNHAVRSVDWRYIRYADGSEELYNQQTDAKNFYNLANSPEYDSVKRDLSVWLPTDNAVPEPTKPWHKKSRTQNQ</sequence>
<organism evidence="9 10">
    <name type="scientific">Neorhodopirellula lusitana</name>
    <dbReference type="NCBI Taxonomy" id="445327"/>
    <lineage>
        <taxon>Bacteria</taxon>
        <taxon>Pseudomonadati</taxon>
        <taxon>Planctomycetota</taxon>
        <taxon>Planctomycetia</taxon>
        <taxon>Pirellulales</taxon>
        <taxon>Pirellulaceae</taxon>
        <taxon>Neorhodopirellula</taxon>
    </lineage>
</organism>
<feature type="domain" description="Sulfatase N-terminal" evidence="8">
    <location>
        <begin position="31"/>
        <end position="377"/>
    </location>
</feature>
<dbReference type="PANTHER" id="PTHR45953">
    <property type="entry name" value="IDURONATE 2-SULFATASE"/>
    <property type="match status" value="1"/>
</dbReference>
<evidence type="ECO:0000256" key="3">
    <source>
        <dbReference type="ARBA" id="ARBA00022723"/>
    </source>
</evidence>
<dbReference type="PANTHER" id="PTHR45953:SF1">
    <property type="entry name" value="IDURONATE 2-SULFATASE"/>
    <property type="match status" value="1"/>
</dbReference>
<dbReference type="CDD" id="cd16030">
    <property type="entry name" value="iduronate-2-sulfatase"/>
    <property type="match status" value="1"/>
</dbReference>
<gene>
    <name evidence="9" type="ORF">SAMN06265222_101867</name>
</gene>
<dbReference type="EMBL" id="FXUG01000001">
    <property type="protein sequence ID" value="SMP42967.1"/>
    <property type="molecule type" value="Genomic_DNA"/>
</dbReference>
<dbReference type="RefSeq" id="WP_283431041.1">
    <property type="nucleotide sequence ID" value="NZ_FXUG01000001.1"/>
</dbReference>
<evidence type="ECO:0000259" key="8">
    <source>
        <dbReference type="Pfam" id="PF00884"/>
    </source>
</evidence>
<comment type="cofactor">
    <cofactor evidence="1">
        <name>Ca(2+)</name>
        <dbReference type="ChEBI" id="CHEBI:29108"/>
    </cofactor>
</comment>
<dbReference type="InterPro" id="IPR000917">
    <property type="entry name" value="Sulfatase_N"/>
</dbReference>
<dbReference type="Pfam" id="PF00884">
    <property type="entry name" value="Sulfatase"/>
    <property type="match status" value="1"/>
</dbReference>
<feature type="compositionally biased region" description="Basic residues" evidence="7">
    <location>
        <begin position="477"/>
        <end position="487"/>
    </location>
</feature>
<keyword evidence="6" id="KW-0106">Calcium</keyword>
<evidence type="ECO:0000256" key="4">
    <source>
        <dbReference type="ARBA" id="ARBA00022729"/>
    </source>
</evidence>
<evidence type="ECO:0000256" key="1">
    <source>
        <dbReference type="ARBA" id="ARBA00001913"/>
    </source>
</evidence>
<reference evidence="9 10" key="1">
    <citation type="submission" date="2017-05" db="EMBL/GenBank/DDBJ databases">
        <authorList>
            <person name="Varghese N."/>
            <person name="Submissions S."/>
        </authorList>
    </citation>
    <scope>NUCLEOTIDE SEQUENCE [LARGE SCALE GENOMIC DNA]</scope>
    <source>
        <strain evidence="9 10">DSM 25457</strain>
    </source>
</reference>
<evidence type="ECO:0000313" key="10">
    <source>
        <dbReference type="Proteomes" id="UP001158067"/>
    </source>
</evidence>
<name>A0ABY1PS15_9BACT</name>
<proteinExistence type="inferred from homology"/>
<feature type="region of interest" description="Disordered" evidence="7">
    <location>
        <begin position="468"/>
        <end position="487"/>
    </location>
</feature>
<comment type="similarity">
    <text evidence="2">Belongs to the sulfatase family.</text>
</comment>
<evidence type="ECO:0000256" key="2">
    <source>
        <dbReference type="ARBA" id="ARBA00008779"/>
    </source>
</evidence>
<dbReference type="Proteomes" id="UP001158067">
    <property type="component" value="Unassembled WGS sequence"/>
</dbReference>
<comment type="caution">
    <text evidence="9">The sequence shown here is derived from an EMBL/GenBank/DDBJ whole genome shotgun (WGS) entry which is preliminary data.</text>
</comment>
<evidence type="ECO:0000313" key="9">
    <source>
        <dbReference type="EMBL" id="SMP42967.1"/>
    </source>
</evidence>
<protein>
    <submittedName>
        <fullName evidence="9">Arylsulfatase A</fullName>
    </submittedName>
</protein>
<evidence type="ECO:0000256" key="6">
    <source>
        <dbReference type="ARBA" id="ARBA00022837"/>
    </source>
</evidence>
<accession>A0ABY1PS15</accession>
<keyword evidence="3" id="KW-0479">Metal-binding</keyword>
<dbReference type="SUPFAM" id="SSF53649">
    <property type="entry name" value="Alkaline phosphatase-like"/>
    <property type="match status" value="1"/>
</dbReference>
<evidence type="ECO:0000256" key="5">
    <source>
        <dbReference type="ARBA" id="ARBA00022801"/>
    </source>
</evidence>
<evidence type="ECO:0000256" key="7">
    <source>
        <dbReference type="SAM" id="MobiDB-lite"/>
    </source>
</evidence>
<dbReference type="Gene3D" id="3.40.720.10">
    <property type="entry name" value="Alkaline Phosphatase, subunit A"/>
    <property type="match status" value="1"/>
</dbReference>
<dbReference type="InterPro" id="IPR017850">
    <property type="entry name" value="Alkaline_phosphatase_core_sf"/>
</dbReference>
<keyword evidence="5" id="KW-0378">Hydrolase</keyword>
<keyword evidence="4" id="KW-0732">Signal</keyword>
<dbReference type="InterPro" id="IPR035874">
    <property type="entry name" value="IDS"/>
</dbReference>